<feature type="chain" id="PRO_5044799775" evidence="1">
    <location>
        <begin position="26"/>
        <end position="155"/>
    </location>
</feature>
<evidence type="ECO:0000256" key="1">
    <source>
        <dbReference type="SAM" id="SignalP"/>
    </source>
</evidence>
<dbReference type="AlphaFoldDB" id="A0ABD3NIZ5"/>
<name>A0ABD3NIZ5_9STRA</name>
<organism evidence="2 3">
    <name type="scientific">Cyclotella atomus</name>
    <dbReference type="NCBI Taxonomy" id="382360"/>
    <lineage>
        <taxon>Eukaryota</taxon>
        <taxon>Sar</taxon>
        <taxon>Stramenopiles</taxon>
        <taxon>Ochrophyta</taxon>
        <taxon>Bacillariophyta</taxon>
        <taxon>Coscinodiscophyceae</taxon>
        <taxon>Thalassiosirophycidae</taxon>
        <taxon>Stephanodiscales</taxon>
        <taxon>Stephanodiscaceae</taxon>
        <taxon>Cyclotella</taxon>
    </lineage>
</organism>
<accession>A0ABD3NIZ5</accession>
<keyword evidence="3" id="KW-1185">Reference proteome</keyword>
<sequence>MLCPILRPLGLLSVGLFVSLPSCLPSQRSTATWHSGTSFGVKMFPPWYIHYLRRRKRGHLNLIHDVGTHDIMSAPNHASDYRNRTWICEAKQPHQQYTLARVLHPHKEFLRMYPWILVVPSYVVQHAIWLPRRKYSVIDFSSGILGKLKLAYIVS</sequence>
<gene>
    <name evidence="2" type="ORF">ACHAWO_011574</name>
</gene>
<evidence type="ECO:0000313" key="2">
    <source>
        <dbReference type="EMBL" id="KAL3774896.1"/>
    </source>
</evidence>
<comment type="caution">
    <text evidence="2">The sequence shown here is derived from an EMBL/GenBank/DDBJ whole genome shotgun (WGS) entry which is preliminary data.</text>
</comment>
<reference evidence="2 3" key="1">
    <citation type="submission" date="2024-10" db="EMBL/GenBank/DDBJ databases">
        <title>Updated reference genomes for cyclostephanoid diatoms.</title>
        <authorList>
            <person name="Roberts W.R."/>
            <person name="Alverson A.J."/>
        </authorList>
    </citation>
    <scope>NUCLEOTIDE SEQUENCE [LARGE SCALE GENOMIC DNA]</scope>
    <source>
        <strain evidence="2 3">AJA010-31</strain>
    </source>
</reference>
<evidence type="ECO:0000313" key="3">
    <source>
        <dbReference type="Proteomes" id="UP001530400"/>
    </source>
</evidence>
<feature type="signal peptide" evidence="1">
    <location>
        <begin position="1"/>
        <end position="25"/>
    </location>
</feature>
<proteinExistence type="predicted"/>
<dbReference type="Proteomes" id="UP001530400">
    <property type="component" value="Unassembled WGS sequence"/>
</dbReference>
<dbReference type="EMBL" id="JALLPJ020001174">
    <property type="protein sequence ID" value="KAL3774896.1"/>
    <property type="molecule type" value="Genomic_DNA"/>
</dbReference>
<keyword evidence="1" id="KW-0732">Signal</keyword>
<protein>
    <submittedName>
        <fullName evidence="2">Uncharacterized protein</fullName>
    </submittedName>
</protein>